<name>A0ACB8B6F2_9AGAM</name>
<evidence type="ECO:0000313" key="2">
    <source>
        <dbReference type="Proteomes" id="UP000790709"/>
    </source>
</evidence>
<comment type="caution">
    <text evidence="1">The sequence shown here is derived from an EMBL/GenBank/DDBJ whole genome shotgun (WGS) entry which is preliminary data.</text>
</comment>
<keyword evidence="1" id="KW-0378">Hydrolase</keyword>
<evidence type="ECO:0000313" key="1">
    <source>
        <dbReference type="EMBL" id="KAH7920443.1"/>
    </source>
</evidence>
<dbReference type="EMBL" id="MU266580">
    <property type="protein sequence ID" value="KAH7920443.1"/>
    <property type="molecule type" value="Genomic_DNA"/>
</dbReference>
<accession>A0ACB8B6F2</accession>
<sequence>MMLAALGIATLLPLFDVVTAQTTTASAPEATSTVALNTAAKAAGKLYFGSATDNPELTNDAYVAILNNTAMFGQLTPGNSMKWDAIEPEQNVFDFTGGDQIADLAEETGKIIRGHNLVWYSQLPSWVSDGTWTADTLTSVIQTHVTTEVEHYKGKIYAWDVINEPFNDNGTFRSDVFYDTLGSSYISIALTAARAADPDAKLYINEYNLEYTGAKIDAMVQLVTDLKAAGTPIDGIGIESHYILGDVSASELQTNMEALTALGVEVAITELDVRIDLPATDADLEQQKSDYETVVGVCMAVSGCVGVTVWDYTDYYSWIPATFPGYGAACPWDENLVPKPAYDGIVLGFQS</sequence>
<proteinExistence type="predicted"/>
<dbReference type="Proteomes" id="UP000790709">
    <property type="component" value="Unassembled WGS sequence"/>
</dbReference>
<organism evidence="1 2">
    <name type="scientific">Leucogyrophana mollusca</name>
    <dbReference type="NCBI Taxonomy" id="85980"/>
    <lineage>
        <taxon>Eukaryota</taxon>
        <taxon>Fungi</taxon>
        <taxon>Dikarya</taxon>
        <taxon>Basidiomycota</taxon>
        <taxon>Agaricomycotina</taxon>
        <taxon>Agaricomycetes</taxon>
        <taxon>Agaricomycetidae</taxon>
        <taxon>Boletales</taxon>
        <taxon>Boletales incertae sedis</taxon>
        <taxon>Leucogyrophana</taxon>
    </lineage>
</organism>
<keyword evidence="2" id="KW-1185">Reference proteome</keyword>
<reference evidence="1" key="1">
    <citation type="journal article" date="2021" name="New Phytol.">
        <title>Evolutionary innovations through gain and loss of genes in the ectomycorrhizal Boletales.</title>
        <authorList>
            <person name="Wu G."/>
            <person name="Miyauchi S."/>
            <person name="Morin E."/>
            <person name="Kuo A."/>
            <person name="Drula E."/>
            <person name="Varga T."/>
            <person name="Kohler A."/>
            <person name="Feng B."/>
            <person name="Cao Y."/>
            <person name="Lipzen A."/>
            <person name="Daum C."/>
            <person name="Hundley H."/>
            <person name="Pangilinan J."/>
            <person name="Johnson J."/>
            <person name="Barry K."/>
            <person name="LaButti K."/>
            <person name="Ng V."/>
            <person name="Ahrendt S."/>
            <person name="Min B."/>
            <person name="Choi I.G."/>
            <person name="Park H."/>
            <person name="Plett J.M."/>
            <person name="Magnuson J."/>
            <person name="Spatafora J.W."/>
            <person name="Nagy L.G."/>
            <person name="Henrissat B."/>
            <person name="Grigoriev I.V."/>
            <person name="Yang Z.L."/>
            <person name="Xu J."/>
            <person name="Martin F.M."/>
        </authorList>
    </citation>
    <scope>NUCLEOTIDE SEQUENCE</scope>
    <source>
        <strain evidence="1">KUC20120723A-06</strain>
    </source>
</reference>
<gene>
    <name evidence="1" type="ORF">BV22DRAFT_1039863</name>
</gene>
<protein>
    <submittedName>
        <fullName evidence="1">Glycoside hydrolase family 10 protein</fullName>
    </submittedName>
</protein>